<dbReference type="InterPro" id="IPR001750">
    <property type="entry name" value="ND/Mrp_TM"/>
</dbReference>
<dbReference type="Pfam" id="PF00361">
    <property type="entry name" value="Proton_antipo_M"/>
    <property type="match status" value="1"/>
</dbReference>
<keyword evidence="3" id="KW-1133">Transmembrane helix</keyword>
<feature type="transmembrane region" description="Helical" evidence="3">
    <location>
        <begin position="273"/>
        <end position="298"/>
    </location>
</feature>
<feature type="transmembrane region" description="Helical" evidence="3">
    <location>
        <begin position="248"/>
        <end position="267"/>
    </location>
</feature>
<dbReference type="GO" id="GO:0012505">
    <property type="term" value="C:endomembrane system"/>
    <property type="evidence" value="ECO:0007669"/>
    <property type="project" value="UniProtKB-SubCell"/>
</dbReference>
<feature type="transmembrane region" description="Helical" evidence="3">
    <location>
        <begin position="170"/>
        <end position="194"/>
    </location>
</feature>
<reference evidence="5" key="2">
    <citation type="journal article" date="2021" name="PeerJ">
        <title>Extensive microbial diversity within the chicken gut microbiome revealed by metagenomics and culture.</title>
        <authorList>
            <person name="Gilroy R."/>
            <person name="Ravi A."/>
            <person name="Getino M."/>
            <person name="Pursley I."/>
            <person name="Horton D.L."/>
            <person name="Alikhan N.F."/>
            <person name="Baker D."/>
            <person name="Gharbi K."/>
            <person name="Hall N."/>
            <person name="Watson M."/>
            <person name="Adriaenssens E.M."/>
            <person name="Foster-Nyarko E."/>
            <person name="Jarju S."/>
            <person name="Secka A."/>
            <person name="Antonio M."/>
            <person name="Oren A."/>
            <person name="Chaudhuri R.R."/>
            <person name="La Ragione R."/>
            <person name="Hildebrand F."/>
            <person name="Pallen M.J."/>
        </authorList>
    </citation>
    <scope>NUCLEOTIDE SEQUENCE</scope>
    <source>
        <strain evidence="5">CHK152-2871</strain>
    </source>
</reference>
<feature type="transmembrane region" description="Helical" evidence="3">
    <location>
        <begin position="466"/>
        <end position="485"/>
    </location>
</feature>
<feature type="transmembrane region" description="Helical" evidence="3">
    <location>
        <begin position="336"/>
        <end position="358"/>
    </location>
</feature>
<evidence type="ECO:0000259" key="4">
    <source>
        <dbReference type="Pfam" id="PF00361"/>
    </source>
</evidence>
<dbReference type="PANTHER" id="PTHR43507">
    <property type="entry name" value="NADH-UBIQUINONE OXIDOREDUCTASE CHAIN 4"/>
    <property type="match status" value="1"/>
</dbReference>
<dbReference type="EMBL" id="DVJQ01000027">
    <property type="protein sequence ID" value="HIS73986.1"/>
    <property type="molecule type" value="Genomic_DNA"/>
</dbReference>
<feature type="transmembrane region" description="Helical" evidence="3">
    <location>
        <begin position="136"/>
        <end position="158"/>
    </location>
</feature>
<feature type="transmembrane region" description="Helical" evidence="3">
    <location>
        <begin position="310"/>
        <end position="330"/>
    </location>
</feature>
<dbReference type="Proteomes" id="UP000886865">
    <property type="component" value="Unassembled WGS sequence"/>
</dbReference>
<dbReference type="AlphaFoldDB" id="A0A9D1JXG3"/>
<feature type="transmembrane region" description="Helical" evidence="3">
    <location>
        <begin position="115"/>
        <end position="130"/>
    </location>
</feature>
<dbReference type="GO" id="GO:0042773">
    <property type="term" value="P:ATP synthesis coupled electron transport"/>
    <property type="evidence" value="ECO:0007669"/>
    <property type="project" value="InterPro"/>
</dbReference>
<accession>A0A9D1JXG3</accession>
<evidence type="ECO:0000313" key="6">
    <source>
        <dbReference type="Proteomes" id="UP000886865"/>
    </source>
</evidence>
<dbReference type="PRINTS" id="PR01437">
    <property type="entry name" value="NUOXDRDTASE4"/>
</dbReference>
<comment type="caution">
    <text evidence="5">The sequence shown here is derived from an EMBL/GenBank/DDBJ whole genome shotgun (WGS) entry which is preliminary data.</text>
</comment>
<evidence type="ECO:0000256" key="2">
    <source>
        <dbReference type="RuleBase" id="RU000320"/>
    </source>
</evidence>
<gene>
    <name evidence="5" type="ORF">IAA86_03080</name>
</gene>
<evidence type="ECO:0000256" key="1">
    <source>
        <dbReference type="ARBA" id="ARBA00004127"/>
    </source>
</evidence>
<dbReference type="GO" id="GO:0003954">
    <property type="term" value="F:NADH dehydrogenase activity"/>
    <property type="evidence" value="ECO:0007669"/>
    <property type="project" value="TreeGrafter"/>
</dbReference>
<keyword evidence="2 3" id="KW-0812">Transmembrane</keyword>
<name>A0A9D1JXG3_9BACT</name>
<dbReference type="GO" id="GO:0015990">
    <property type="term" value="P:electron transport coupled proton transport"/>
    <property type="evidence" value="ECO:0007669"/>
    <property type="project" value="TreeGrafter"/>
</dbReference>
<dbReference type="GO" id="GO:0016020">
    <property type="term" value="C:membrane"/>
    <property type="evidence" value="ECO:0007669"/>
    <property type="project" value="UniProtKB-SubCell"/>
</dbReference>
<feature type="transmembrane region" description="Helical" evidence="3">
    <location>
        <begin position="419"/>
        <end position="439"/>
    </location>
</feature>
<dbReference type="GO" id="GO:0008137">
    <property type="term" value="F:NADH dehydrogenase (ubiquinone) activity"/>
    <property type="evidence" value="ECO:0007669"/>
    <property type="project" value="InterPro"/>
</dbReference>
<comment type="subcellular location">
    <subcellularLocation>
        <location evidence="1">Endomembrane system</location>
        <topology evidence="1">Multi-pass membrane protein</topology>
    </subcellularLocation>
    <subcellularLocation>
        <location evidence="2">Membrane</location>
        <topology evidence="2">Multi-pass membrane protein</topology>
    </subcellularLocation>
</comment>
<sequence>MNNILNAFTYTLLPLVAGLIIFIGIFKNNPIIIRRFAKYFSVFYLLAGVCCFYFKNTNFELEQIFSSNFTTMLPYMGGYSAGFDTLGGIFAIIISFIVLICFICAKSTVLTKQKIFYSLVLFFESSALTLISTQDFYIFCTAAIFGVLCIYVLLENFLTQKSAKESAKNYFIINAFFIFLLCGSFALVLALLAHNGIEANIVNLTHNCKDISPTIQSMLFIPLLLLGAVKIPFFPLHKPLLDIIKNSNAALSCLFLSEFIIGFYIFIKFNLYTLSTVFEIFAPVLAIMAIFNVLYFSILAIGELDLKKSFGYFYFSQNSIAICAICAMSLEGITGGIFQGISCVLTALGLFLCFCFASQIFKTTKLPFMGALATYTPKLAAMSFILTLSAIGVPLTSGFCAKFLCTIGGFATSIYSQNTIWMCTILIFLGLIVNAIYLINTFQNIFFGADECQKCKKTDLLRHRGFALLCIIFFIILLGVAPYILTGAITKYADMIVSEFLI</sequence>
<dbReference type="PANTHER" id="PTHR43507:SF1">
    <property type="entry name" value="NADH-UBIQUINONE OXIDOREDUCTASE CHAIN 4"/>
    <property type="match status" value="1"/>
</dbReference>
<reference evidence="5" key="1">
    <citation type="submission" date="2020-10" db="EMBL/GenBank/DDBJ databases">
        <authorList>
            <person name="Gilroy R."/>
        </authorList>
    </citation>
    <scope>NUCLEOTIDE SEQUENCE</scope>
    <source>
        <strain evidence="5">CHK152-2871</strain>
    </source>
</reference>
<feature type="domain" description="NADH:quinone oxidoreductase/Mrp antiporter transmembrane" evidence="4">
    <location>
        <begin position="147"/>
        <end position="426"/>
    </location>
</feature>
<dbReference type="GO" id="GO:0048039">
    <property type="term" value="F:ubiquinone binding"/>
    <property type="evidence" value="ECO:0007669"/>
    <property type="project" value="TreeGrafter"/>
</dbReference>
<evidence type="ECO:0000313" key="5">
    <source>
        <dbReference type="EMBL" id="HIS73986.1"/>
    </source>
</evidence>
<proteinExistence type="predicted"/>
<feature type="transmembrane region" description="Helical" evidence="3">
    <location>
        <begin position="38"/>
        <end position="56"/>
    </location>
</feature>
<protein>
    <recommendedName>
        <fullName evidence="4">NADH:quinone oxidoreductase/Mrp antiporter transmembrane domain-containing protein</fullName>
    </recommendedName>
</protein>
<feature type="transmembrane region" description="Helical" evidence="3">
    <location>
        <begin position="214"/>
        <end position="236"/>
    </location>
</feature>
<keyword evidence="3" id="KW-0472">Membrane</keyword>
<feature type="transmembrane region" description="Helical" evidence="3">
    <location>
        <begin position="6"/>
        <end position="26"/>
    </location>
</feature>
<dbReference type="InterPro" id="IPR003918">
    <property type="entry name" value="NADH_UbQ_OxRdtase"/>
</dbReference>
<feature type="transmembrane region" description="Helical" evidence="3">
    <location>
        <begin position="379"/>
        <end position="399"/>
    </location>
</feature>
<evidence type="ECO:0000256" key="3">
    <source>
        <dbReference type="SAM" id="Phobius"/>
    </source>
</evidence>
<organism evidence="5 6">
    <name type="scientific">Candidatus Galligastranaerophilus intestinavium</name>
    <dbReference type="NCBI Taxonomy" id="2840836"/>
    <lineage>
        <taxon>Bacteria</taxon>
        <taxon>Candidatus Galligastranaerophilus</taxon>
    </lineage>
</organism>
<feature type="transmembrane region" description="Helical" evidence="3">
    <location>
        <begin position="76"/>
        <end position="103"/>
    </location>
</feature>